<organism evidence="2 3">
    <name type="scientific">Paenibacillus sedimenti</name>
    <dbReference type="NCBI Taxonomy" id="2770274"/>
    <lineage>
        <taxon>Bacteria</taxon>
        <taxon>Bacillati</taxon>
        <taxon>Bacillota</taxon>
        <taxon>Bacilli</taxon>
        <taxon>Bacillales</taxon>
        <taxon>Paenibacillaceae</taxon>
        <taxon>Paenibacillus</taxon>
    </lineage>
</organism>
<feature type="region of interest" description="Disordered" evidence="1">
    <location>
        <begin position="155"/>
        <end position="174"/>
    </location>
</feature>
<evidence type="ECO:0000313" key="3">
    <source>
        <dbReference type="Proteomes" id="UP000650466"/>
    </source>
</evidence>
<dbReference type="AlphaFoldDB" id="A0A926QLM4"/>
<comment type="caution">
    <text evidence="2">The sequence shown here is derived from an EMBL/GenBank/DDBJ whole genome shotgun (WGS) entry which is preliminary data.</text>
</comment>
<dbReference type="Proteomes" id="UP000650466">
    <property type="component" value="Unassembled WGS sequence"/>
</dbReference>
<proteinExistence type="predicted"/>
<gene>
    <name evidence="2" type="ORF">ICC18_27290</name>
</gene>
<feature type="region of interest" description="Disordered" evidence="1">
    <location>
        <begin position="235"/>
        <end position="263"/>
    </location>
</feature>
<evidence type="ECO:0008006" key="4">
    <source>
        <dbReference type="Google" id="ProtNLM"/>
    </source>
</evidence>
<evidence type="ECO:0000313" key="2">
    <source>
        <dbReference type="EMBL" id="MBD0383785.1"/>
    </source>
</evidence>
<evidence type="ECO:0000256" key="1">
    <source>
        <dbReference type="SAM" id="MobiDB-lite"/>
    </source>
</evidence>
<accession>A0A926QLM4</accession>
<protein>
    <recommendedName>
        <fullName evidence="4">DUF2680 domain-containing protein</fullName>
    </recommendedName>
</protein>
<dbReference type="RefSeq" id="WP_188177572.1">
    <property type="nucleotide sequence ID" value="NZ_JACVVD010000013.1"/>
</dbReference>
<feature type="compositionally biased region" description="Low complexity" evidence="1">
    <location>
        <begin position="253"/>
        <end position="263"/>
    </location>
</feature>
<reference evidence="2" key="1">
    <citation type="submission" date="2020-09" db="EMBL/GenBank/DDBJ databases">
        <title>Draft Genome Sequence of Paenibacillus sp. WST5.</title>
        <authorList>
            <person name="Bao Z."/>
        </authorList>
    </citation>
    <scope>NUCLEOTIDE SEQUENCE</scope>
    <source>
        <strain evidence="2">WST5</strain>
    </source>
</reference>
<sequence>MMKALHKKILTGTLAAGVLIGGGLVLQYNQVFANETSAATPAPTSVIHKDKIHKGFEKFHGGFEFGKGGMDLAAILGIDQAALKEEIKQGKTPAQIAQEKAGLTEEALLQKLTAAHTKKIDEALSAGKITQEQADKHKAGLAERLKKMIEAKPKVGDFHGKPQHRSGTLGHGARGNHEAIANILGITEEELATQQKAGKSLAEIAQEKGITEDQLIAKLKDSMADELKQFVQRKGGSHLGGAKLRAKADSSQAAATPAPIATP</sequence>
<dbReference type="EMBL" id="JACVVD010000013">
    <property type="protein sequence ID" value="MBD0383785.1"/>
    <property type="molecule type" value="Genomic_DNA"/>
</dbReference>
<name>A0A926QLM4_9BACL</name>
<keyword evidence="3" id="KW-1185">Reference proteome</keyword>